<dbReference type="SUPFAM" id="SSF53822">
    <property type="entry name" value="Periplasmic binding protein-like I"/>
    <property type="match status" value="1"/>
</dbReference>
<dbReference type="Gene3D" id="3.40.50.2300">
    <property type="match status" value="2"/>
</dbReference>
<sequence>MKTRLACLLGAALLSSAFAAHAADKPKELSIGISTFLSGSASVFGVPARDAADILIADINAAGGIDGVQLKPSYIDEGGGGEKLLAEYRRLAEGGTRVMLSAISSGHCNIVAPVAEDLKVLNVLWDCGTEKALEGKKYKYVVRTQANATTEMVAQVLYLMKVKPDFKTLAIVNQDYAWGRDSRDIFLAALKKFKPDVKIVAEMFPKFGAADFSTEISRLQALKPDVILSTSWGGDLDNFVRQASQRNLFKNSTFVLSLAESSLERLGGSLPEGVYVGARGDHYFLHPETKDDAQHQAFIKKFHDKTGAYPIYSVYHMVQAIHGLKAGYEKAIKDNNGAWPTPEQVAAAMHHVDFKGFGRELKLQRADGQALEAQLFGVTKKSDKYPFKVLSDITIIPAELVTPGVEDTSMDWIANKLKPEVLNSDQIKVYKN</sequence>
<dbReference type="GO" id="GO:0006865">
    <property type="term" value="P:amino acid transport"/>
    <property type="evidence" value="ECO:0007669"/>
    <property type="project" value="UniProtKB-KW"/>
</dbReference>
<feature type="domain" description="Leucine-binding protein" evidence="6">
    <location>
        <begin position="29"/>
        <end position="372"/>
    </location>
</feature>
<evidence type="ECO:0000313" key="7">
    <source>
        <dbReference type="EMBL" id="SAI59746.1"/>
    </source>
</evidence>
<feature type="signal peptide" evidence="5">
    <location>
        <begin position="1"/>
        <end position="22"/>
    </location>
</feature>
<dbReference type="InterPro" id="IPR051010">
    <property type="entry name" value="BCAA_transport"/>
</dbReference>
<keyword evidence="2" id="KW-0813">Transport</keyword>
<accession>A0A157RPF5</accession>
<evidence type="ECO:0000313" key="8">
    <source>
        <dbReference type="Proteomes" id="UP000077037"/>
    </source>
</evidence>
<dbReference type="CDD" id="cd06330">
    <property type="entry name" value="PBP1_As_SBP-like"/>
    <property type="match status" value="1"/>
</dbReference>
<dbReference type="PANTHER" id="PTHR30483:SF37">
    <property type="entry name" value="ABC TRANSPORTER SUBSTRATE-BINDING PROTEIN"/>
    <property type="match status" value="1"/>
</dbReference>
<name>A0A157RPF5_9BORD</name>
<proteinExistence type="inferred from homology"/>
<dbReference type="Proteomes" id="UP000077037">
    <property type="component" value="Unassembled WGS sequence"/>
</dbReference>
<evidence type="ECO:0000259" key="6">
    <source>
        <dbReference type="Pfam" id="PF13458"/>
    </source>
</evidence>
<dbReference type="PANTHER" id="PTHR30483">
    <property type="entry name" value="LEUCINE-SPECIFIC-BINDING PROTEIN"/>
    <property type="match status" value="1"/>
</dbReference>
<keyword evidence="4" id="KW-0029">Amino-acid transport</keyword>
<evidence type="ECO:0000256" key="1">
    <source>
        <dbReference type="ARBA" id="ARBA00010062"/>
    </source>
</evidence>
<dbReference type="OrthoDB" id="8522748at2"/>
<organism evidence="7 8">
    <name type="scientific">Bordetella ansorpii</name>
    <dbReference type="NCBI Taxonomy" id="288768"/>
    <lineage>
        <taxon>Bacteria</taxon>
        <taxon>Pseudomonadati</taxon>
        <taxon>Pseudomonadota</taxon>
        <taxon>Betaproteobacteria</taxon>
        <taxon>Burkholderiales</taxon>
        <taxon>Alcaligenaceae</taxon>
        <taxon>Bordetella</taxon>
    </lineage>
</organism>
<comment type="similarity">
    <text evidence="1">Belongs to the leucine-binding protein family.</text>
</comment>
<dbReference type="InterPro" id="IPR028081">
    <property type="entry name" value="Leu-bd"/>
</dbReference>
<dbReference type="RefSeq" id="WP_066421373.1">
    <property type="nucleotide sequence ID" value="NZ_FKBS01000029.1"/>
</dbReference>
<gene>
    <name evidence="7" type="primary">livJ_3</name>
    <name evidence="7" type="ORF">SAMEA1982600_05364</name>
</gene>
<evidence type="ECO:0000256" key="2">
    <source>
        <dbReference type="ARBA" id="ARBA00022448"/>
    </source>
</evidence>
<evidence type="ECO:0000256" key="4">
    <source>
        <dbReference type="ARBA" id="ARBA00022970"/>
    </source>
</evidence>
<dbReference type="AlphaFoldDB" id="A0A157RPF5"/>
<dbReference type="Pfam" id="PF13458">
    <property type="entry name" value="Peripla_BP_6"/>
    <property type="match status" value="1"/>
</dbReference>
<dbReference type="EMBL" id="FKBS01000029">
    <property type="protein sequence ID" value="SAI59746.1"/>
    <property type="molecule type" value="Genomic_DNA"/>
</dbReference>
<protein>
    <submittedName>
        <fullName evidence="7">Branched-chain amino acid-binding protein</fullName>
    </submittedName>
</protein>
<dbReference type="InterPro" id="IPR000709">
    <property type="entry name" value="Leu_Ile_Val-bd"/>
</dbReference>
<reference evidence="7 8" key="1">
    <citation type="submission" date="2016-03" db="EMBL/GenBank/DDBJ databases">
        <authorList>
            <consortium name="Pathogen Informatics"/>
        </authorList>
    </citation>
    <scope>NUCLEOTIDE SEQUENCE [LARGE SCALE GENOMIC DNA]</scope>
    <source>
        <strain evidence="7 8">NCTC13364</strain>
    </source>
</reference>
<evidence type="ECO:0000256" key="3">
    <source>
        <dbReference type="ARBA" id="ARBA00022729"/>
    </source>
</evidence>
<evidence type="ECO:0000256" key="5">
    <source>
        <dbReference type="SAM" id="SignalP"/>
    </source>
</evidence>
<dbReference type="PRINTS" id="PR00337">
    <property type="entry name" value="LEUILEVALBP"/>
</dbReference>
<dbReference type="InterPro" id="IPR028082">
    <property type="entry name" value="Peripla_BP_I"/>
</dbReference>
<keyword evidence="3 5" id="KW-0732">Signal</keyword>
<feature type="chain" id="PRO_5007615753" evidence="5">
    <location>
        <begin position="23"/>
        <end position="432"/>
    </location>
</feature>